<gene>
    <name evidence="3" type="ORF">JKK62_02490</name>
</gene>
<feature type="domain" description="Transposase IS116/IS110/IS902 C-terminal" evidence="2">
    <location>
        <begin position="276"/>
        <end position="353"/>
    </location>
</feature>
<proteinExistence type="predicted"/>
<evidence type="ECO:0000313" key="3">
    <source>
        <dbReference type="EMBL" id="MBK6087528.1"/>
    </source>
</evidence>
<dbReference type="PANTHER" id="PTHR33055:SF3">
    <property type="entry name" value="PUTATIVE TRANSPOSASE FOR IS117-RELATED"/>
    <property type="match status" value="1"/>
</dbReference>
<comment type="caution">
    <text evidence="3">The sequence shown here is derived from an EMBL/GenBank/DDBJ whole genome shotgun (WGS) entry which is preliminary data.</text>
</comment>
<dbReference type="Proteomes" id="UP000633365">
    <property type="component" value="Unassembled WGS sequence"/>
</dbReference>
<dbReference type="EMBL" id="JAEQMG010000039">
    <property type="protein sequence ID" value="MBK6087528.1"/>
    <property type="molecule type" value="Genomic_DNA"/>
</dbReference>
<dbReference type="InterPro" id="IPR003346">
    <property type="entry name" value="Transposase_20"/>
</dbReference>
<dbReference type="RefSeq" id="WP_201426837.1">
    <property type="nucleotide sequence ID" value="NZ_JAEQMG010000039.1"/>
</dbReference>
<dbReference type="AlphaFoldDB" id="A0A934TZF0"/>
<dbReference type="GO" id="GO:0003677">
    <property type="term" value="F:DNA binding"/>
    <property type="evidence" value="ECO:0007669"/>
    <property type="project" value="InterPro"/>
</dbReference>
<dbReference type="GO" id="GO:0004803">
    <property type="term" value="F:transposase activity"/>
    <property type="evidence" value="ECO:0007669"/>
    <property type="project" value="InterPro"/>
</dbReference>
<dbReference type="Pfam" id="PF01548">
    <property type="entry name" value="DEDD_Tnp_IS110"/>
    <property type="match status" value="1"/>
</dbReference>
<sequence length="406" mass="45613">MNAVGIDVSKGKSTVAILQPFGVVVAAPFEVSHTDSELDQLAKNIKKLSGETRVVMEATGVYYEPVARRLHEHGIFVSVVNPMLISDYGGNTLRKAKTDKKDAIKIASYALNSWLDLTEYKPEEDIRRSLKTLNRQVKKVIKVTNMLKNNLISLTDTAFPGINKLFSSPARDSDGHLKWVDFVAKFPHRDTVARLSLNAFKKKYKSWCEKNKYHYQDSKAEEVHAHARKCVAGVSAEETFCLMIAKAAEFVNAACENENALKKEMNRLSSTLPEYEVVMGMYGVGESTGPQLMAEIGDTRRFHNRRAITAFFGYDTEPDDSGQHISKSRPITKKGSSSLRRTLFIIIRAISTQKPIDNPVYVFLDRKRSEGKHYYSYMTAAAAKFLLIYYAKVNEVLNEKGTSVCT</sequence>
<accession>A0A934TZF0</accession>
<dbReference type="Pfam" id="PF02371">
    <property type="entry name" value="Transposase_20"/>
    <property type="match status" value="1"/>
</dbReference>
<protein>
    <submittedName>
        <fullName evidence="3">IS110 family transposase</fullName>
    </submittedName>
</protein>
<dbReference type="InterPro" id="IPR047650">
    <property type="entry name" value="Transpos_IS110"/>
</dbReference>
<dbReference type="GO" id="GO:0006313">
    <property type="term" value="P:DNA transposition"/>
    <property type="evidence" value="ECO:0007669"/>
    <property type="project" value="InterPro"/>
</dbReference>
<dbReference type="InterPro" id="IPR002525">
    <property type="entry name" value="Transp_IS110-like_N"/>
</dbReference>
<keyword evidence="4" id="KW-1185">Reference proteome</keyword>
<evidence type="ECO:0000259" key="2">
    <source>
        <dbReference type="Pfam" id="PF02371"/>
    </source>
</evidence>
<evidence type="ECO:0000259" key="1">
    <source>
        <dbReference type="Pfam" id="PF01548"/>
    </source>
</evidence>
<evidence type="ECO:0000313" key="4">
    <source>
        <dbReference type="Proteomes" id="UP000633365"/>
    </source>
</evidence>
<reference evidence="3" key="1">
    <citation type="submission" date="2021-01" db="EMBL/GenBank/DDBJ databases">
        <title>Genome public.</title>
        <authorList>
            <person name="Liu C."/>
            <person name="Sun Q."/>
        </authorList>
    </citation>
    <scope>NUCLEOTIDE SEQUENCE</scope>
    <source>
        <strain evidence="3">M6</strain>
    </source>
</reference>
<name>A0A934TZF0_9FIRM</name>
<feature type="domain" description="Transposase IS110-like N-terminal" evidence="1">
    <location>
        <begin position="4"/>
        <end position="160"/>
    </location>
</feature>
<dbReference type="NCBIfam" id="NF033542">
    <property type="entry name" value="transpos_IS110"/>
    <property type="match status" value="1"/>
</dbReference>
<dbReference type="PANTHER" id="PTHR33055">
    <property type="entry name" value="TRANSPOSASE FOR INSERTION SEQUENCE ELEMENT IS1111A"/>
    <property type="match status" value="1"/>
</dbReference>
<organism evidence="3 4">
    <name type="scientific">Ruminococcus difficilis</name>
    <dbReference type="NCBI Taxonomy" id="2763069"/>
    <lineage>
        <taxon>Bacteria</taxon>
        <taxon>Bacillati</taxon>
        <taxon>Bacillota</taxon>
        <taxon>Clostridia</taxon>
        <taxon>Eubacteriales</taxon>
        <taxon>Oscillospiraceae</taxon>
        <taxon>Ruminococcus</taxon>
    </lineage>
</organism>